<evidence type="ECO:0008006" key="3">
    <source>
        <dbReference type="Google" id="ProtNLM"/>
    </source>
</evidence>
<sequence length="565" mass="62949">MSIQLVLSHYLSGLRERDELDALLPDLLLAMGHSVLSRAQVGVNQGGVDVLSTQVNADGETEAFLFVIKFGNVNRNDFYSGQQAIHPSIRQAATEYIRNRLPAHLRTCKKKIVLVSNGILKQDAQSDYSSLSKEVSEICHLCSLDFWGMDHLSPLIEQHLFDDALLLEKGKSDLRAALAGLEDTDASFSRFIRFVEDCIDAPEDAEERTPQARKQRFLKRAAAAAMGWGVLLVWGQSEGNQKPGILSGEYLLLRLWSAAIALDVQCDVQFLKRFKTLVQLHSNALSRYYDRVLPSLLNRRKMLRYRPDNVLYIDLVCDELGRLGTALLLLRAVGAEQSNRVALHNQLITFLNLHKGCLLPVYDGQAIDLSIALTALLAEGDFTNAKAIVSECVDRFETALRNDLAMPVDTDDIEDALALRNRKDTQKSRFFKTTTLVPMLGTVAGILNDQDLLTRLSTNVVPLLKGVTMERWFPQIGLQSLTGSNVSLNSIGVSRALSGFRKTPAEEVEASENLPRNCPSSEEFAWHDTPWEVLVAISARMHRHPLPTWYLGKCARQSQVGTLVD</sequence>
<dbReference type="RefSeq" id="WP_177062158.1">
    <property type="nucleotide sequence ID" value="NZ_JACARY010000088.1"/>
</dbReference>
<name>A0ABX2R3X2_9PSED</name>
<proteinExistence type="predicted"/>
<gene>
    <name evidence="1" type="ORF">HX871_30495</name>
</gene>
<keyword evidence="2" id="KW-1185">Reference proteome</keyword>
<dbReference type="EMBL" id="JACARY010000088">
    <property type="protein sequence ID" value="NWD98754.1"/>
    <property type="molecule type" value="Genomic_DNA"/>
</dbReference>
<comment type="caution">
    <text evidence="1">The sequence shown here is derived from an EMBL/GenBank/DDBJ whole genome shotgun (WGS) entry which is preliminary data.</text>
</comment>
<dbReference type="Proteomes" id="UP000572863">
    <property type="component" value="Unassembled WGS sequence"/>
</dbReference>
<evidence type="ECO:0000313" key="2">
    <source>
        <dbReference type="Proteomes" id="UP000572863"/>
    </source>
</evidence>
<protein>
    <recommendedName>
        <fullName evidence="3">Chemotaxis protein</fullName>
    </recommendedName>
</protein>
<evidence type="ECO:0000313" key="1">
    <source>
        <dbReference type="EMBL" id="NWD98754.1"/>
    </source>
</evidence>
<organism evidence="1 2">
    <name type="scientific">Pseudomonas reactans</name>
    <dbReference type="NCBI Taxonomy" id="117680"/>
    <lineage>
        <taxon>Bacteria</taxon>
        <taxon>Pseudomonadati</taxon>
        <taxon>Pseudomonadota</taxon>
        <taxon>Gammaproteobacteria</taxon>
        <taxon>Pseudomonadales</taxon>
        <taxon>Pseudomonadaceae</taxon>
        <taxon>Pseudomonas</taxon>
    </lineage>
</organism>
<accession>A0ABX2R3X2</accession>
<reference evidence="1 2" key="1">
    <citation type="submission" date="2020-04" db="EMBL/GenBank/DDBJ databases">
        <title>Molecular characterization of pseudomonads from Agaricus bisporus reveal novel blotch 2 pathogens in Western Europe.</title>
        <authorList>
            <person name="Taparia T."/>
            <person name="Krijger M."/>
            <person name="Haynes E."/>
            <person name="Elpinstone J.G."/>
            <person name="Noble R."/>
            <person name="Van Der Wolf J."/>
        </authorList>
    </citation>
    <scope>NUCLEOTIDE SEQUENCE [LARGE SCALE GENOMIC DNA]</scope>
    <source>
        <strain evidence="1 2">P7774</strain>
    </source>
</reference>